<reference evidence="2" key="1">
    <citation type="submission" date="2018-12" db="EMBL/GenBank/DDBJ databases">
        <title>Novel natural products biosynthetic potential of the class Ktedonobacteria.</title>
        <authorList>
            <person name="Zheng Y."/>
            <person name="Saitou A."/>
            <person name="Wang C.M."/>
            <person name="Toyoda A."/>
            <person name="Minakuchi Y."/>
            <person name="Sekiguchi Y."/>
            <person name="Ueda K."/>
            <person name="Takano H."/>
            <person name="Sakai Y."/>
            <person name="Yokota A."/>
            <person name="Yabe S."/>
        </authorList>
    </citation>
    <scope>NUCLEOTIDE SEQUENCE</scope>
    <source>
        <strain evidence="2">COM3</strain>
    </source>
</reference>
<organism evidence="2">
    <name type="scientific">Thermosporothrix sp. COM3</name>
    <dbReference type="NCBI Taxonomy" id="2490863"/>
    <lineage>
        <taxon>Bacteria</taxon>
        <taxon>Bacillati</taxon>
        <taxon>Chloroflexota</taxon>
        <taxon>Ktedonobacteria</taxon>
        <taxon>Ktedonobacterales</taxon>
        <taxon>Thermosporotrichaceae</taxon>
        <taxon>Thermosporothrix</taxon>
    </lineage>
</organism>
<dbReference type="EMBL" id="AP019376">
    <property type="protein sequence ID" value="BBH86404.1"/>
    <property type="molecule type" value="Genomic_DNA"/>
</dbReference>
<feature type="region of interest" description="Disordered" evidence="1">
    <location>
        <begin position="14"/>
        <end position="33"/>
    </location>
</feature>
<dbReference type="AlphaFoldDB" id="A0A455SMV7"/>
<sequence length="68" mass="7390">MLAFAFRCWRLEAGSSEEGGTEPGERGRVAVSQKRNVGEIVGAVKAEEEKAGASQQREERGSDPSWHS</sequence>
<name>A0A455SMV7_9CHLR</name>
<gene>
    <name evidence="2" type="ORF">KTC_11550</name>
</gene>
<evidence type="ECO:0000313" key="2">
    <source>
        <dbReference type="EMBL" id="BBH86404.1"/>
    </source>
</evidence>
<accession>A0A455SMV7</accession>
<feature type="region of interest" description="Disordered" evidence="1">
    <location>
        <begin position="43"/>
        <end position="68"/>
    </location>
</feature>
<evidence type="ECO:0000256" key="1">
    <source>
        <dbReference type="SAM" id="MobiDB-lite"/>
    </source>
</evidence>
<protein>
    <submittedName>
        <fullName evidence="2">Uncharacterized protein</fullName>
    </submittedName>
</protein>
<proteinExistence type="predicted"/>
<feature type="compositionally biased region" description="Basic and acidic residues" evidence="1">
    <location>
        <begin position="45"/>
        <end position="62"/>
    </location>
</feature>